<reference evidence="3" key="1">
    <citation type="submission" date="2016-10" db="EMBL/GenBank/DDBJ databases">
        <authorList>
            <person name="Varghese N."/>
            <person name="Submissions S."/>
        </authorList>
    </citation>
    <scope>NUCLEOTIDE SEQUENCE [LARGE SCALE GENOMIC DNA]</scope>
    <source>
        <strain evidence="3">CGMCC 1.6199</strain>
    </source>
</reference>
<dbReference type="SUPFAM" id="SSF54593">
    <property type="entry name" value="Glyoxalase/Bleomycin resistance protein/Dihydroxybiphenyl dioxygenase"/>
    <property type="match status" value="1"/>
</dbReference>
<dbReference type="PANTHER" id="PTHR39175:SF1">
    <property type="entry name" value="FAMILY PROTEIN, PUTATIVE (AFU_ORTHOLOGUE AFUA_3G15060)-RELATED"/>
    <property type="match status" value="1"/>
</dbReference>
<evidence type="ECO:0000313" key="2">
    <source>
        <dbReference type="EMBL" id="SDL68740.1"/>
    </source>
</evidence>
<dbReference type="InterPro" id="IPR029068">
    <property type="entry name" value="Glyas_Bleomycin-R_OHBP_Dase"/>
</dbReference>
<dbReference type="AlphaFoldDB" id="A0A1G9M380"/>
<organism evidence="2 3">
    <name type="scientific">Sediminibacillus halophilus</name>
    <dbReference type="NCBI Taxonomy" id="482461"/>
    <lineage>
        <taxon>Bacteria</taxon>
        <taxon>Bacillati</taxon>
        <taxon>Bacillota</taxon>
        <taxon>Bacilli</taxon>
        <taxon>Bacillales</taxon>
        <taxon>Bacillaceae</taxon>
        <taxon>Sediminibacillus</taxon>
    </lineage>
</organism>
<dbReference type="InterPro" id="IPR037523">
    <property type="entry name" value="VOC_core"/>
</dbReference>
<name>A0A1G9M380_9BACI</name>
<dbReference type="STRING" id="482461.SAMN05216244_0402"/>
<keyword evidence="2" id="KW-0560">Oxidoreductase</keyword>
<dbReference type="GO" id="GO:0051213">
    <property type="term" value="F:dioxygenase activity"/>
    <property type="evidence" value="ECO:0007669"/>
    <property type="project" value="UniProtKB-KW"/>
</dbReference>
<sequence>MAYHFQGIDHVQLAAPAGSERKAREFFADLLGMEEIEKPETLKKNGGIWFLCGAQQLHIGVEQPFDPARKAHPAFYVENLEELKFYLRSNHVEVKDDDRLPGYKRFYLEDPFGNRLEFLERLK</sequence>
<evidence type="ECO:0000259" key="1">
    <source>
        <dbReference type="PROSITE" id="PS51819"/>
    </source>
</evidence>
<protein>
    <submittedName>
        <fullName evidence="2">Catechol 2,3-dioxygenase</fullName>
    </submittedName>
</protein>
<dbReference type="Gene3D" id="3.10.180.10">
    <property type="entry name" value="2,3-Dihydroxybiphenyl 1,2-Dioxygenase, domain 1"/>
    <property type="match status" value="1"/>
</dbReference>
<feature type="domain" description="VOC" evidence="1">
    <location>
        <begin position="7"/>
        <end position="121"/>
    </location>
</feature>
<dbReference type="EMBL" id="FNHF01000001">
    <property type="protein sequence ID" value="SDL68740.1"/>
    <property type="molecule type" value="Genomic_DNA"/>
</dbReference>
<keyword evidence="3" id="KW-1185">Reference proteome</keyword>
<proteinExistence type="predicted"/>
<dbReference type="OrthoDB" id="9813630at2"/>
<dbReference type="InterPro" id="IPR004360">
    <property type="entry name" value="Glyas_Fos-R_dOase_dom"/>
</dbReference>
<dbReference type="PROSITE" id="PS51819">
    <property type="entry name" value="VOC"/>
    <property type="match status" value="1"/>
</dbReference>
<dbReference type="Pfam" id="PF00903">
    <property type="entry name" value="Glyoxalase"/>
    <property type="match status" value="1"/>
</dbReference>
<gene>
    <name evidence="2" type="ORF">SAMN05216244_0402</name>
</gene>
<accession>A0A1G9M380</accession>
<dbReference type="PANTHER" id="PTHR39175">
    <property type="entry name" value="FAMILY PROTEIN, PUTATIVE (AFU_ORTHOLOGUE AFUA_3G15060)-RELATED"/>
    <property type="match status" value="1"/>
</dbReference>
<dbReference type="RefSeq" id="WP_074597201.1">
    <property type="nucleotide sequence ID" value="NZ_FNHF01000001.1"/>
</dbReference>
<evidence type="ECO:0000313" key="3">
    <source>
        <dbReference type="Proteomes" id="UP000182347"/>
    </source>
</evidence>
<keyword evidence="2" id="KW-0223">Dioxygenase</keyword>
<dbReference type="Proteomes" id="UP000182347">
    <property type="component" value="Unassembled WGS sequence"/>
</dbReference>